<dbReference type="Pfam" id="PF03929">
    <property type="entry name" value="PepSY_TM"/>
    <property type="match status" value="1"/>
</dbReference>
<feature type="region of interest" description="Disordered" evidence="1">
    <location>
        <begin position="88"/>
        <end position="118"/>
    </location>
</feature>
<sequence length="153" mass="16396">MLKKILFQTHWLLGITAGVVLGIVGATGALLSFEGLIQAWINREVRTVETRATPALPLAQLAAEARRQMPDHRLVSLALSASPTDSVRATFSPNAPPVPGANAVRGGGGRGSPPTQTRYLDPYTRALVAAARTRGQEFFRGTRSLHRWLACAS</sequence>
<proteinExistence type="predicted"/>
<evidence type="ECO:0000313" key="4">
    <source>
        <dbReference type="Proteomes" id="UP000295293"/>
    </source>
</evidence>
<reference evidence="3 4" key="1">
    <citation type="submission" date="2019-03" db="EMBL/GenBank/DDBJ databases">
        <title>Genomic Encyclopedia of Type Strains, Phase IV (KMG-IV): sequencing the most valuable type-strain genomes for metagenomic binning, comparative biology and taxonomic classification.</title>
        <authorList>
            <person name="Goeker M."/>
        </authorList>
    </citation>
    <scope>NUCLEOTIDE SEQUENCE [LARGE SCALE GENOMIC DNA]</scope>
    <source>
        <strain evidence="3 4">DSM 21667</strain>
    </source>
</reference>
<gene>
    <name evidence="3" type="ORF">DFR29_10411</name>
</gene>
<dbReference type="InterPro" id="IPR005625">
    <property type="entry name" value="PepSY-ass_TM"/>
</dbReference>
<dbReference type="EMBL" id="SNZH01000004">
    <property type="protein sequence ID" value="TDR45583.1"/>
    <property type="molecule type" value="Genomic_DNA"/>
</dbReference>
<evidence type="ECO:0000313" key="3">
    <source>
        <dbReference type="EMBL" id="TDR45583.1"/>
    </source>
</evidence>
<keyword evidence="2" id="KW-0472">Membrane</keyword>
<name>A0A4R6Z1Y9_9GAMM</name>
<dbReference type="Proteomes" id="UP000295293">
    <property type="component" value="Unassembled WGS sequence"/>
</dbReference>
<dbReference type="PANTHER" id="PTHR34219:SF3">
    <property type="entry name" value="BLL7967 PROTEIN"/>
    <property type="match status" value="1"/>
</dbReference>
<dbReference type="AlphaFoldDB" id="A0A4R6Z1Y9"/>
<comment type="caution">
    <text evidence="3">The sequence shown here is derived from an EMBL/GenBank/DDBJ whole genome shotgun (WGS) entry which is preliminary data.</text>
</comment>
<dbReference type="OrthoDB" id="9816402at2"/>
<protein>
    <submittedName>
        <fullName evidence="3">PepSY-associated transmembrane protein</fullName>
    </submittedName>
</protein>
<dbReference type="PANTHER" id="PTHR34219">
    <property type="entry name" value="IRON-REGULATED INNER MEMBRANE PROTEIN-RELATED"/>
    <property type="match status" value="1"/>
</dbReference>
<dbReference type="RefSeq" id="WP_133817960.1">
    <property type="nucleotide sequence ID" value="NZ_SNZH01000004.1"/>
</dbReference>
<feature type="transmembrane region" description="Helical" evidence="2">
    <location>
        <begin position="12"/>
        <end position="33"/>
    </location>
</feature>
<organism evidence="3 4">
    <name type="scientific">Tahibacter aquaticus</name>
    <dbReference type="NCBI Taxonomy" id="520092"/>
    <lineage>
        <taxon>Bacteria</taxon>
        <taxon>Pseudomonadati</taxon>
        <taxon>Pseudomonadota</taxon>
        <taxon>Gammaproteobacteria</taxon>
        <taxon>Lysobacterales</taxon>
        <taxon>Rhodanobacteraceae</taxon>
        <taxon>Tahibacter</taxon>
    </lineage>
</organism>
<evidence type="ECO:0000256" key="1">
    <source>
        <dbReference type="SAM" id="MobiDB-lite"/>
    </source>
</evidence>
<keyword evidence="4" id="KW-1185">Reference proteome</keyword>
<evidence type="ECO:0000256" key="2">
    <source>
        <dbReference type="SAM" id="Phobius"/>
    </source>
</evidence>
<keyword evidence="2 3" id="KW-0812">Transmembrane</keyword>
<keyword evidence="2" id="KW-1133">Transmembrane helix</keyword>
<accession>A0A4R6Z1Y9</accession>